<dbReference type="Proteomes" id="UP000636755">
    <property type="component" value="Unassembled WGS sequence"/>
</dbReference>
<evidence type="ECO:0000256" key="1">
    <source>
        <dbReference type="ARBA" id="ARBA00004651"/>
    </source>
</evidence>
<feature type="transmembrane region" description="Helical" evidence="6">
    <location>
        <begin position="260"/>
        <end position="283"/>
    </location>
</feature>
<evidence type="ECO:0000256" key="3">
    <source>
        <dbReference type="ARBA" id="ARBA00022692"/>
    </source>
</evidence>
<reference evidence="7 8" key="1">
    <citation type="submission" date="2020-08" db="EMBL/GenBank/DDBJ databases">
        <title>Genome public.</title>
        <authorList>
            <person name="Liu C."/>
            <person name="Sun Q."/>
        </authorList>
    </citation>
    <scope>NUCLEOTIDE SEQUENCE [LARGE SCALE GENOMIC DNA]</scope>
    <source>
        <strain evidence="7 8">NSJ-71</strain>
    </source>
</reference>
<proteinExistence type="predicted"/>
<dbReference type="InterPro" id="IPR050833">
    <property type="entry name" value="Poly_Biosynth_Transport"/>
</dbReference>
<evidence type="ECO:0000256" key="5">
    <source>
        <dbReference type="ARBA" id="ARBA00023136"/>
    </source>
</evidence>
<feature type="transmembrane region" description="Helical" evidence="6">
    <location>
        <begin position="186"/>
        <end position="204"/>
    </location>
</feature>
<feature type="transmembrane region" description="Helical" evidence="6">
    <location>
        <begin position="120"/>
        <end position="140"/>
    </location>
</feature>
<evidence type="ECO:0000256" key="2">
    <source>
        <dbReference type="ARBA" id="ARBA00022475"/>
    </source>
</evidence>
<gene>
    <name evidence="7" type="ORF">H8R91_02145</name>
</gene>
<feature type="transmembrane region" description="Helical" evidence="6">
    <location>
        <begin position="12"/>
        <end position="38"/>
    </location>
</feature>
<dbReference type="EMBL" id="JACOPS010000001">
    <property type="protein sequence ID" value="MBC5727350.1"/>
    <property type="molecule type" value="Genomic_DNA"/>
</dbReference>
<dbReference type="PANTHER" id="PTHR30250:SF26">
    <property type="entry name" value="PSMA PROTEIN"/>
    <property type="match status" value="1"/>
</dbReference>
<evidence type="ECO:0000256" key="6">
    <source>
        <dbReference type="SAM" id="Phobius"/>
    </source>
</evidence>
<name>A0ABR7HIP0_9FIRM</name>
<keyword evidence="5 6" id="KW-0472">Membrane</keyword>
<feature type="transmembrane region" description="Helical" evidence="6">
    <location>
        <begin position="50"/>
        <end position="75"/>
    </location>
</feature>
<feature type="transmembrane region" description="Helical" evidence="6">
    <location>
        <begin position="383"/>
        <end position="408"/>
    </location>
</feature>
<feature type="transmembrane region" description="Helical" evidence="6">
    <location>
        <begin position="457"/>
        <end position="478"/>
    </location>
</feature>
<keyword evidence="3 6" id="KW-0812">Transmembrane</keyword>
<sequence length="504" mass="57034">MSKGEKILKIFGYGVISQVITLLLGIIIPKLMIVSYGSEVNGLLSSIRQVFVYVALLEAGIGTASLQALYAPIAANDKKRTCEIMSATNRYYKRTGILYGIAVIALAIIYPIVVKSDIPVFVVVAVIFFQGASGVINYFFQGKFTILLRVDGKSYITTNATTIVSVASKLIQIGLMLTGFDVVMVQFSYFVVNLLQMIYISLYVKKHYAWLDLSVEPDYASLSQSKNVIIHQVSGLIFNNTDIIVLTLFCDLKTVSVYSLYSLIVSCVSNIIDMLCSSVEFVLGQAFNSNRNYFLKLQEVYETYYLGISFFFFTVTLIMLPSFMRVYSQGITDAQYVDKYLPLLFVTLNVLMYARRTSSQIINFAGHFKQTQVRSIIESAINLTVSLVLVFKIGVYGVLIGTIVALFYRTNDVIIYANWNILGRKPWKTYRRWIQNLFVMISSVFLINNILPDIENYFSWIVNAAWVSIVCGAVYFGIDSICDIESFRFVKEMCHEFVKKREVR</sequence>
<evidence type="ECO:0000313" key="8">
    <source>
        <dbReference type="Proteomes" id="UP000636755"/>
    </source>
</evidence>
<organism evidence="7 8">
    <name type="scientific">Ruminococcus intestinalis</name>
    <dbReference type="NCBI Taxonomy" id="2763066"/>
    <lineage>
        <taxon>Bacteria</taxon>
        <taxon>Bacillati</taxon>
        <taxon>Bacillota</taxon>
        <taxon>Clostridia</taxon>
        <taxon>Eubacteriales</taxon>
        <taxon>Oscillospiraceae</taxon>
        <taxon>Ruminococcus</taxon>
    </lineage>
</organism>
<keyword evidence="8" id="KW-1185">Reference proteome</keyword>
<feature type="transmembrane region" description="Helical" evidence="6">
    <location>
        <begin position="433"/>
        <end position="451"/>
    </location>
</feature>
<comment type="caution">
    <text evidence="7">The sequence shown here is derived from an EMBL/GenBank/DDBJ whole genome shotgun (WGS) entry which is preliminary data.</text>
</comment>
<dbReference type="RefSeq" id="WP_186934682.1">
    <property type="nucleotide sequence ID" value="NZ_JACOPS010000001.1"/>
</dbReference>
<keyword evidence="2" id="KW-1003">Cell membrane</keyword>
<keyword evidence="4 6" id="KW-1133">Transmembrane helix</keyword>
<dbReference type="PANTHER" id="PTHR30250">
    <property type="entry name" value="PST FAMILY PREDICTED COLANIC ACID TRANSPORTER"/>
    <property type="match status" value="1"/>
</dbReference>
<evidence type="ECO:0000256" key="4">
    <source>
        <dbReference type="ARBA" id="ARBA00022989"/>
    </source>
</evidence>
<protein>
    <submittedName>
        <fullName evidence="7">Polysaccharide biosynthesis C-terminal domain-containing protein</fullName>
    </submittedName>
</protein>
<feature type="transmembrane region" description="Helical" evidence="6">
    <location>
        <begin position="96"/>
        <end position="114"/>
    </location>
</feature>
<feature type="transmembrane region" description="Helical" evidence="6">
    <location>
        <begin position="303"/>
        <end position="324"/>
    </location>
</feature>
<evidence type="ECO:0000313" key="7">
    <source>
        <dbReference type="EMBL" id="MBC5727350.1"/>
    </source>
</evidence>
<accession>A0ABR7HIP0</accession>
<comment type="subcellular location">
    <subcellularLocation>
        <location evidence="1">Cell membrane</location>
        <topology evidence="1">Multi-pass membrane protein</topology>
    </subcellularLocation>
</comment>